<name>A0A1C7NNG6_9FUNG</name>
<gene>
    <name evidence="1" type="ORF">A0J61_01462</name>
</gene>
<evidence type="ECO:0000313" key="2">
    <source>
        <dbReference type="Proteomes" id="UP000093000"/>
    </source>
</evidence>
<organism evidence="1 2">
    <name type="scientific">Choanephora cucurbitarum</name>
    <dbReference type="NCBI Taxonomy" id="101091"/>
    <lineage>
        <taxon>Eukaryota</taxon>
        <taxon>Fungi</taxon>
        <taxon>Fungi incertae sedis</taxon>
        <taxon>Mucoromycota</taxon>
        <taxon>Mucoromycotina</taxon>
        <taxon>Mucoromycetes</taxon>
        <taxon>Mucorales</taxon>
        <taxon>Mucorineae</taxon>
        <taxon>Choanephoraceae</taxon>
        <taxon>Choanephoroideae</taxon>
        <taxon>Choanephora</taxon>
    </lineage>
</organism>
<dbReference type="EMBL" id="LUGH01000046">
    <property type="protein sequence ID" value="OBZ90510.1"/>
    <property type="molecule type" value="Genomic_DNA"/>
</dbReference>
<comment type="caution">
    <text evidence="1">The sequence shown here is derived from an EMBL/GenBank/DDBJ whole genome shotgun (WGS) entry which is preliminary data.</text>
</comment>
<keyword evidence="2" id="KW-1185">Reference proteome</keyword>
<accession>A0A1C7NNG6</accession>
<sequence length="243" mass="28532">MSLERTPNKNYLYFFHILGMKKGLPVTKTEKNYPFQWRSLQRWKTIQNTSYRKTSEDTKRTLVDMSMTIEQWQRRLINHSPQDLSNTRLIQHNWSRQFIRDLIPYESLYEEPKKFFGHLKTIKEGHISGNEANEILEEAFEIFAWAQGKQHGGEAREFAVNDLKLPTSLRHLEEKESGKKEAITIKRGEQPTVTPMNMEEKDITTTITNTLEEAGEVFIEGKNFFGGRRRGNPTYQQGQHSHT</sequence>
<reference evidence="1 2" key="1">
    <citation type="submission" date="2016-03" db="EMBL/GenBank/DDBJ databases">
        <title>Choanephora cucurbitarum.</title>
        <authorList>
            <person name="Min B."/>
            <person name="Park H."/>
            <person name="Park J.-H."/>
            <person name="Shin H.-D."/>
            <person name="Choi I.-G."/>
        </authorList>
    </citation>
    <scope>NUCLEOTIDE SEQUENCE [LARGE SCALE GENOMIC DNA]</scope>
    <source>
        <strain evidence="1 2">KUS-F28377</strain>
    </source>
</reference>
<proteinExistence type="predicted"/>
<dbReference type="InParanoid" id="A0A1C7NNG6"/>
<evidence type="ECO:0000313" key="1">
    <source>
        <dbReference type="EMBL" id="OBZ90510.1"/>
    </source>
</evidence>
<dbReference type="AlphaFoldDB" id="A0A1C7NNG6"/>
<dbReference type="OrthoDB" id="2276628at2759"/>
<protein>
    <submittedName>
        <fullName evidence="1">Uncharacterized protein</fullName>
    </submittedName>
</protein>
<dbReference type="Proteomes" id="UP000093000">
    <property type="component" value="Unassembled WGS sequence"/>
</dbReference>